<comment type="caution">
    <text evidence="1">The sequence shown here is derived from an EMBL/GenBank/DDBJ whole genome shotgun (WGS) entry which is preliminary data.</text>
</comment>
<protein>
    <submittedName>
        <fullName evidence="1">11701_t:CDS:1</fullName>
    </submittedName>
</protein>
<dbReference type="Proteomes" id="UP000789860">
    <property type="component" value="Unassembled WGS sequence"/>
</dbReference>
<proteinExistence type="predicted"/>
<keyword evidence="2" id="KW-1185">Reference proteome</keyword>
<reference evidence="1" key="1">
    <citation type="submission" date="2021-06" db="EMBL/GenBank/DDBJ databases">
        <authorList>
            <person name="Kallberg Y."/>
            <person name="Tangrot J."/>
            <person name="Rosling A."/>
        </authorList>
    </citation>
    <scope>NUCLEOTIDE SEQUENCE</scope>
    <source>
        <strain evidence="1">AU212A</strain>
    </source>
</reference>
<organism evidence="1 2">
    <name type="scientific">Scutellospora calospora</name>
    <dbReference type="NCBI Taxonomy" id="85575"/>
    <lineage>
        <taxon>Eukaryota</taxon>
        <taxon>Fungi</taxon>
        <taxon>Fungi incertae sedis</taxon>
        <taxon>Mucoromycota</taxon>
        <taxon>Glomeromycotina</taxon>
        <taxon>Glomeromycetes</taxon>
        <taxon>Diversisporales</taxon>
        <taxon>Gigasporaceae</taxon>
        <taxon>Scutellospora</taxon>
    </lineage>
</organism>
<feature type="non-terminal residue" evidence="1">
    <location>
        <position position="1"/>
    </location>
</feature>
<gene>
    <name evidence="1" type="ORF">SCALOS_LOCUS4053</name>
</gene>
<name>A0ACA9LC52_9GLOM</name>
<evidence type="ECO:0000313" key="1">
    <source>
        <dbReference type="EMBL" id="CAG8520606.1"/>
    </source>
</evidence>
<dbReference type="EMBL" id="CAJVPM010005100">
    <property type="protein sequence ID" value="CAG8520606.1"/>
    <property type="molecule type" value="Genomic_DNA"/>
</dbReference>
<evidence type="ECO:0000313" key="2">
    <source>
        <dbReference type="Proteomes" id="UP000789860"/>
    </source>
</evidence>
<accession>A0ACA9LC52</accession>
<sequence>AAAVITKELVEIKISYEGMIVVEVIVSSIMTAELGEIESIETADPRRLEIVFGVFAASSNFVMSSSPSTTEERLRDDLDGEKIFGDRNIEFGGNKAKNEYGFLVSNIFASEYAKNILENLELKDRKLVNLIKACEQELRIKTKKRINEDKVKDEIIKKLKCENTLLKKRIEKLENEENNKEIEEVNQEKEAKEL</sequence>